<dbReference type="STRING" id="578942.SAMN05216289_10268"/>
<organism evidence="2 3">
    <name type="scientific">Dokdonella immobilis</name>
    <dbReference type="NCBI Taxonomy" id="578942"/>
    <lineage>
        <taxon>Bacteria</taxon>
        <taxon>Pseudomonadati</taxon>
        <taxon>Pseudomonadota</taxon>
        <taxon>Gammaproteobacteria</taxon>
        <taxon>Lysobacterales</taxon>
        <taxon>Rhodanobacteraceae</taxon>
        <taxon>Dokdonella</taxon>
    </lineage>
</organism>
<evidence type="ECO:0000313" key="2">
    <source>
        <dbReference type="EMBL" id="SFN00325.1"/>
    </source>
</evidence>
<reference evidence="2 3" key="1">
    <citation type="submission" date="2016-10" db="EMBL/GenBank/DDBJ databases">
        <authorList>
            <person name="de Groot N.N."/>
        </authorList>
    </citation>
    <scope>NUCLEOTIDE SEQUENCE [LARGE SCALE GENOMIC DNA]</scope>
    <source>
        <strain evidence="2 3">CGMCC 1.7659</strain>
    </source>
</reference>
<evidence type="ECO:0000256" key="1">
    <source>
        <dbReference type="SAM" id="SignalP"/>
    </source>
</evidence>
<feature type="chain" id="PRO_5011664842" description="Heparinase II/III-like protein" evidence="1">
    <location>
        <begin position="28"/>
        <end position="566"/>
    </location>
</feature>
<dbReference type="InterPro" id="IPR008929">
    <property type="entry name" value="Chondroitin_lyas"/>
</dbReference>
<keyword evidence="1" id="KW-0732">Signal</keyword>
<accession>A0A1I4VGN3</accession>
<name>A0A1I4VGN3_9GAMM</name>
<dbReference type="EMBL" id="FOVF01000002">
    <property type="protein sequence ID" value="SFN00325.1"/>
    <property type="molecule type" value="Genomic_DNA"/>
</dbReference>
<proteinExistence type="predicted"/>
<dbReference type="Gene3D" id="2.70.98.70">
    <property type="match status" value="1"/>
</dbReference>
<sequence>MKAPPGTQILLLVAALAVLAAPRPALAELRIDTGKVDRNSEEFQRFKAYVDAAVDGRPGYGFSALDAATLYSITPKTPYCELAVRDVQAQVDEATTWIDRGGRPPVSGDSYLEAGPMIAALSLTWQVCSALISDAQRAQWSAYAEQTVWNIWHPQAAKWKERPFPWTGWSIDNPGNNYYYSFVEATMYWGLASNNETWLTLLREQKLPALSAYFGKLKGGGSLEGTGYGAAHMRLFALYRVWRDSTGTDLANANAHVDDSIRFWIHATMPTLDRFAPIGDQSRVSVPELFDYHRRLMLEARALSHDASARSQASWWLHSISVGHMSQGFNFRHDLLPAGDAGEPPAERVYHATGTGHLFARTGWDRKALWLGFNAGPYLESHAHQDQGGFTLFGSDWLAVSENIWTHSGIQQGTEVQNVLRFERKGEIIRQREPSTSTMQILRSDPASGAVEARADLTPAYAPGAGVDAWQRTIDFRERRLRVSDAFTRKAGVDAVFQVNVPVEPRIEGREAVAGRLRVKVIEPEDATLEVLDWSSLDRDEFGKGWRIDVRGGGDAFVVELSEQAP</sequence>
<dbReference type="OrthoDB" id="283584at2"/>
<keyword evidence="3" id="KW-1185">Reference proteome</keyword>
<dbReference type="AlphaFoldDB" id="A0A1I4VGN3"/>
<protein>
    <recommendedName>
        <fullName evidence="4">Heparinase II/III-like protein</fullName>
    </recommendedName>
</protein>
<dbReference type="RefSeq" id="WP_092404254.1">
    <property type="nucleotide sequence ID" value="NZ_FOVF01000002.1"/>
</dbReference>
<dbReference type="SUPFAM" id="SSF48230">
    <property type="entry name" value="Chondroitin AC/alginate lyase"/>
    <property type="match status" value="1"/>
</dbReference>
<dbReference type="Proteomes" id="UP000198575">
    <property type="component" value="Unassembled WGS sequence"/>
</dbReference>
<feature type="signal peptide" evidence="1">
    <location>
        <begin position="1"/>
        <end position="27"/>
    </location>
</feature>
<evidence type="ECO:0000313" key="3">
    <source>
        <dbReference type="Proteomes" id="UP000198575"/>
    </source>
</evidence>
<evidence type="ECO:0008006" key="4">
    <source>
        <dbReference type="Google" id="ProtNLM"/>
    </source>
</evidence>
<gene>
    <name evidence="2" type="ORF">SAMN05216289_10268</name>
</gene>